<organism evidence="7 8">
    <name type="scientific">Neomoorella glycerini</name>
    <dbReference type="NCBI Taxonomy" id="55779"/>
    <lineage>
        <taxon>Bacteria</taxon>
        <taxon>Bacillati</taxon>
        <taxon>Bacillota</taxon>
        <taxon>Clostridia</taxon>
        <taxon>Neomoorellales</taxon>
        <taxon>Neomoorellaceae</taxon>
        <taxon>Neomoorella</taxon>
    </lineage>
</organism>
<feature type="transmembrane region" description="Helical" evidence="6">
    <location>
        <begin position="35"/>
        <end position="57"/>
    </location>
</feature>
<protein>
    <submittedName>
        <fullName evidence="7">Branched-chain amino acid transport system / permease component</fullName>
    </submittedName>
</protein>
<evidence type="ECO:0000256" key="1">
    <source>
        <dbReference type="ARBA" id="ARBA00004651"/>
    </source>
</evidence>
<feature type="transmembrane region" description="Helical" evidence="6">
    <location>
        <begin position="6"/>
        <end position="28"/>
    </location>
</feature>
<feature type="transmembrane region" description="Helical" evidence="6">
    <location>
        <begin position="63"/>
        <end position="84"/>
    </location>
</feature>
<keyword evidence="2" id="KW-1003">Cell membrane</keyword>
<feature type="transmembrane region" description="Helical" evidence="6">
    <location>
        <begin position="228"/>
        <end position="255"/>
    </location>
</feature>
<keyword evidence="4 6" id="KW-1133">Transmembrane helix</keyword>
<dbReference type="PANTHER" id="PTHR43370:SF1">
    <property type="entry name" value="GUANOSINE ABC TRANSPORTER PERMEASE PROTEIN NUPQ"/>
    <property type="match status" value="1"/>
</dbReference>
<dbReference type="EMBL" id="CP046244">
    <property type="protein sequence ID" value="QGP93636.1"/>
    <property type="molecule type" value="Genomic_DNA"/>
</dbReference>
<dbReference type="OrthoDB" id="9792579at2"/>
<keyword evidence="5 6" id="KW-0472">Membrane</keyword>
<dbReference type="GO" id="GO:0022857">
    <property type="term" value="F:transmembrane transporter activity"/>
    <property type="evidence" value="ECO:0007669"/>
    <property type="project" value="InterPro"/>
</dbReference>
<evidence type="ECO:0000313" key="8">
    <source>
        <dbReference type="Proteomes" id="UP000425916"/>
    </source>
</evidence>
<dbReference type="RefSeq" id="WP_156275218.1">
    <property type="nucleotide sequence ID" value="NZ_CP046244.1"/>
</dbReference>
<feature type="transmembrane region" description="Helical" evidence="6">
    <location>
        <begin position="267"/>
        <end position="287"/>
    </location>
</feature>
<evidence type="ECO:0000256" key="5">
    <source>
        <dbReference type="ARBA" id="ARBA00023136"/>
    </source>
</evidence>
<evidence type="ECO:0000256" key="4">
    <source>
        <dbReference type="ARBA" id="ARBA00022989"/>
    </source>
</evidence>
<comment type="subcellular location">
    <subcellularLocation>
        <location evidence="1">Cell membrane</location>
        <topology evidence="1">Multi-pass membrane protein</topology>
    </subcellularLocation>
</comment>
<feature type="transmembrane region" description="Helical" evidence="6">
    <location>
        <begin position="192"/>
        <end position="216"/>
    </location>
</feature>
<feature type="transmembrane region" description="Helical" evidence="6">
    <location>
        <begin position="147"/>
        <end position="165"/>
    </location>
</feature>
<accession>A0A6I5ZV21</accession>
<keyword evidence="3 6" id="KW-0812">Transmembrane</keyword>
<dbReference type="CDD" id="cd06580">
    <property type="entry name" value="TM_PBP1_transp_TpRbsC_like"/>
    <property type="match status" value="1"/>
</dbReference>
<evidence type="ECO:0000256" key="2">
    <source>
        <dbReference type="ARBA" id="ARBA00022475"/>
    </source>
</evidence>
<dbReference type="Pfam" id="PF02653">
    <property type="entry name" value="BPD_transp_2"/>
    <property type="match status" value="1"/>
</dbReference>
<reference evidence="7 8" key="1">
    <citation type="submission" date="2019-11" db="EMBL/GenBank/DDBJ databases">
        <title>Genome sequence of Moorella glycerini DSM11254.</title>
        <authorList>
            <person name="Poehlein A."/>
            <person name="Boeer T."/>
            <person name="Daniel R."/>
        </authorList>
    </citation>
    <scope>NUCLEOTIDE SEQUENCE [LARGE SCALE GENOMIC DNA]</scope>
    <source>
        <strain evidence="7 8">DSM 11254</strain>
    </source>
</reference>
<dbReference type="InterPro" id="IPR001851">
    <property type="entry name" value="ABC_transp_permease"/>
</dbReference>
<dbReference type="Proteomes" id="UP000425916">
    <property type="component" value="Chromosome"/>
</dbReference>
<gene>
    <name evidence="7" type="ORF">MGLY_30560</name>
</gene>
<dbReference type="PANTHER" id="PTHR43370">
    <property type="entry name" value="SUGAR ABC TRANSPORTER INTEGRAL MEMBRANE PROTEIN-RELATED"/>
    <property type="match status" value="1"/>
</dbReference>
<dbReference type="AlphaFoldDB" id="A0A6I5ZV21"/>
<proteinExistence type="predicted"/>
<name>A0A6I5ZV21_9FIRM</name>
<keyword evidence="8" id="KW-1185">Reference proteome</keyword>
<evidence type="ECO:0000256" key="3">
    <source>
        <dbReference type="ARBA" id="ARBA00022692"/>
    </source>
</evidence>
<dbReference type="GO" id="GO:0005886">
    <property type="term" value="C:plasma membrane"/>
    <property type="evidence" value="ECO:0007669"/>
    <property type="project" value="UniProtKB-SubCell"/>
</dbReference>
<feature type="transmembrane region" description="Helical" evidence="6">
    <location>
        <begin position="91"/>
        <end position="113"/>
    </location>
</feature>
<evidence type="ECO:0000313" key="7">
    <source>
        <dbReference type="EMBL" id="QGP93636.1"/>
    </source>
</evidence>
<sequence>MSLLISASIIQITLLIATPLFIGALGGLFCERVGVVNVGLDGIMLAGAFTAAVVSYYSQSALLGVLAAVLAGALLGVLHAFICVGLKTDHVVSGVAINILASSTTVFLLQLFFGNKGQSPSCPKIGVLGTGMAHIPLLGPLLQNMSYLTLAGLVLVIISHLFLYHTKMGLRLRAVGENPYAAQSLGVPVVKYMYGGVILGCALAGLAGAFLSVGMLNVFTKNMTAGRGFIALAAMIFGRWTPFGSLLASLFFGYVMAWQINAQGWQVPAQLVEAIPYLATLLVLAFVSRRARGPAHTGKIYIAGRH</sequence>
<evidence type="ECO:0000256" key="6">
    <source>
        <dbReference type="SAM" id="Phobius"/>
    </source>
</evidence>